<gene>
    <name evidence="2" type="ORF">BVG79_02021</name>
</gene>
<evidence type="ECO:0000313" key="3">
    <source>
        <dbReference type="Proteomes" id="UP000242447"/>
    </source>
</evidence>
<keyword evidence="3" id="KW-1185">Reference proteome</keyword>
<organism evidence="2 3">
    <name type="scientific">Ketogulonicigenium robustum</name>
    <dbReference type="NCBI Taxonomy" id="92947"/>
    <lineage>
        <taxon>Bacteria</taxon>
        <taxon>Pseudomonadati</taxon>
        <taxon>Pseudomonadota</taxon>
        <taxon>Alphaproteobacteria</taxon>
        <taxon>Rhodobacterales</taxon>
        <taxon>Roseobacteraceae</taxon>
        <taxon>Ketogulonicigenium</taxon>
    </lineage>
</organism>
<sequence length="108" mass="11073">MCLVLMVRILLPRILLSLFAVLLLALSVWSGPSVAAPCPSGQDQAAVCMAPGIPSLRAVAAPCAACLPAAVTLLPAPHGTGQMVAPVPAALLPIPAQPHTFWRPPRLA</sequence>
<proteinExistence type="predicted"/>
<evidence type="ECO:0000313" key="2">
    <source>
        <dbReference type="EMBL" id="ARO15361.1"/>
    </source>
</evidence>
<accession>A0A1W6P1T8</accession>
<dbReference type="EMBL" id="CP019937">
    <property type="protein sequence ID" value="ARO15361.1"/>
    <property type="molecule type" value="Genomic_DNA"/>
</dbReference>
<keyword evidence="1" id="KW-0732">Signal</keyword>
<dbReference type="AlphaFoldDB" id="A0A1W6P1T8"/>
<reference evidence="2 3" key="1">
    <citation type="submission" date="2017-02" db="EMBL/GenBank/DDBJ databases">
        <title>Ketogulonicigenium robustum SPU B003 Genome sequencing and assembly.</title>
        <authorList>
            <person name="Li Y."/>
            <person name="Liu L."/>
            <person name="Wang C."/>
            <person name="Zhang M."/>
            <person name="Zhang T."/>
            <person name="Zhang Y."/>
        </authorList>
    </citation>
    <scope>NUCLEOTIDE SEQUENCE [LARGE SCALE GENOMIC DNA]</scope>
    <source>
        <strain evidence="2 3">SPU_B003</strain>
    </source>
</reference>
<dbReference type="STRING" id="92947.BVG79_02021"/>
<feature type="chain" id="PRO_5012551953" evidence="1">
    <location>
        <begin position="36"/>
        <end position="108"/>
    </location>
</feature>
<dbReference type="KEGG" id="kro:BVG79_02021"/>
<name>A0A1W6P1T8_9RHOB</name>
<protein>
    <submittedName>
        <fullName evidence="2">Uncharacterized protein</fullName>
    </submittedName>
</protein>
<evidence type="ECO:0000256" key="1">
    <source>
        <dbReference type="SAM" id="SignalP"/>
    </source>
</evidence>
<feature type="signal peptide" evidence="1">
    <location>
        <begin position="1"/>
        <end position="35"/>
    </location>
</feature>
<dbReference type="Proteomes" id="UP000242447">
    <property type="component" value="Chromosome"/>
</dbReference>